<proteinExistence type="predicted"/>
<organism evidence="2 3">
    <name type="scientific">Arachnia propionica</name>
    <dbReference type="NCBI Taxonomy" id="1750"/>
    <lineage>
        <taxon>Bacteria</taxon>
        <taxon>Bacillati</taxon>
        <taxon>Actinomycetota</taxon>
        <taxon>Actinomycetes</taxon>
        <taxon>Propionibacteriales</taxon>
        <taxon>Propionibacteriaceae</taxon>
        <taxon>Arachnia</taxon>
    </lineage>
</organism>
<reference evidence="2 3" key="1">
    <citation type="submission" date="2018-11" db="EMBL/GenBank/DDBJ databases">
        <title>Genomes From Bacteria Associated with the Canine Oral Cavity: a Test Case for Automated Genome-Based Taxonomic Assignment.</title>
        <authorList>
            <person name="Coil D.A."/>
            <person name="Jospin G."/>
            <person name="Darling A.E."/>
            <person name="Wallis C."/>
            <person name="Davis I.J."/>
            <person name="Harris S."/>
            <person name="Eisen J.A."/>
            <person name="Holcombe L.J."/>
            <person name="O'Flynn C."/>
        </authorList>
    </citation>
    <scope>NUCLEOTIDE SEQUENCE [LARGE SCALE GENOMIC DNA]</scope>
    <source>
        <strain evidence="2 3">OH2822_COT-296</strain>
    </source>
</reference>
<comment type="caution">
    <text evidence="2">The sequence shown here is derived from an EMBL/GenBank/DDBJ whole genome shotgun (WGS) entry which is preliminary data.</text>
</comment>
<evidence type="ECO:0000313" key="2">
    <source>
        <dbReference type="EMBL" id="RRD46912.1"/>
    </source>
</evidence>
<dbReference type="Proteomes" id="UP000280935">
    <property type="component" value="Unassembled WGS sequence"/>
</dbReference>
<name>A0A3P1WK07_9ACTN</name>
<dbReference type="RefSeq" id="WP_125229326.1">
    <property type="nucleotide sequence ID" value="NZ_RQYT01000095.1"/>
</dbReference>
<dbReference type="AlphaFoldDB" id="A0A3P1WK07"/>
<gene>
    <name evidence="2" type="ORF">EII35_15365</name>
</gene>
<accession>A0A3P1WK07</accession>
<dbReference type="OrthoDB" id="9894309at2"/>
<keyword evidence="1" id="KW-1133">Transmembrane helix</keyword>
<feature type="transmembrane region" description="Helical" evidence="1">
    <location>
        <begin position="87"/>
        <end position="114"/>
    </location>
</feature>
<evidence type="ECO:0000256" key="1">
    <source>
        <dbReference type="SAM" id="Phobius"/>
    </source>
</evidence>
<keyword evidence="1" id="KW-0472">Membrane</keyword>
<evidence type="ECO:0000313" key="3">
    <source>
        <dbReference type="Proteomes" id="UP000280935"/>
    </source>
</evidence>
<dbReference type="EMBL" id="RQYT01000095">
    <property type="protein sequence ID" value="RRD46912.1"/>
    <property type="molecule type" value="Genomic_DNA"/>
</dbReference>
<protein>
    <submittedName>
        <fullName evidence="2">Uncharacterized protein</fullName>
    </submittedName>
</protein>
<sequence>MTMVWLLGKVGVGAESTVTTKIGTSGWGRAAGRGLFVAGIVLTVAEEHDKADKRYREQNPELTESQRQLKTVETTAVRSTSKVTAAMMAGVAVGALVPVGGPLIGLGVGLLVGLGMSIPVGRDKNLGDLAADVGEGIWNTVKGWFGG</sequence>
<keyword evidence="1" id="KW-0812">Transmembrane</keyword>